<dbReference type="RefSeq" id="WP_193910947.1">
    <property type="nucleotide sequence ID" value="NZ_JADEXG010000065.1"/>
</dbReference>
<organism evidence="2 3">
    <name type="scientific">Vasconcelosia minhoensis LEGE 07310</name>
    <dbReference type="NCBI Taxonomy" id="915328"/>
    <lineage>
        <taxon>Bacteria</taxon>
        <taxon>Bacillati</taxon>
        <taxon>Cyanobacteriota</taxon>
        <taxon>Cyanophyceae</taxon>
        <taxon>Nodosilineales</taxon>
        <taxon>Cymatolegaceae</taxon>
        <taxon>Vasconcelosia</taxon>
        <taxon>Vasconcelosia minhoensis</taxon>
    </lineage>
</organism>
<feature type="chain" id="PRO_5035302436" description="Lipoprotein" evidence="1">
    <location>
        <begin position="28"/>
        <end position="146"/>
    </location>
</feature>
<evidence type="ECO:0000313" key="2">
    <source>
        <dbReference type="EMBL" id="MBE9079714.1"/>
    </source>
</evidence>
<dbReference type="EMBL" id="JADEXG010000065">
    <property type="protein sequence ID" value="MBE9079714.1"/>
    <property type="molecule type" value="Genomic_DNA"/>
</dbReference>
<proteinExistence type="predicted"/>
<sequence length="146" mass="16108">MELFKRSRRWLSAIAVILMLTVTTSCSSVSTPEKTTYQPGAGQAAYGQLERGNSAAGQDFGDWVVSTSQGLIKDAFVRDNDKLGVVISTDVRPNEVRDLTRSLLQGFHSSFPNKDLTVLTYAPDKELILTARYDSQSNQVEYDVPS</sequence>
<keyword evidence="3" id="KW-1185">Reference proteome</keyword>
<reference evidence="2" key="1">
    <citation type="submission" date="2020-10" db="EMBL/GenBank/DDBJ databases">
        <authorList>
            <person name="Castelo-Branco R."/>
            <person name="Eusebio N."/>
            <person name="Adriana R."/>
            <person name="Vieira A."/>
            <person name="Brugerolle De Fraissinette N."/>
            <person name="Rezende De Castro R."/>
            <person name="Schneider M.P."/>
            <person name="Vasconcelos V."/>
            <person name="Leao P.N."/>
        </authorList>
    </citation>
    <scope>NUCLEOTIDE SEQUENCE</scope>
    <source>
        <strain evidence="2">LEGE 07310</strain>
    </source>
</reference>
<comment type="caution">
    <text evidence="2">The sequence shown here is derived from an EMBL/GenBank/DDBJ whole genome shotgun (WGS) entry which is preliminary data.</text>
</comment>
<dbReference type="Proteomes" id="UP000636505">
    <property type="component" value="Unassembled WGS sequence"/>
</dbReference>
<dbReference type="PROSITE" id="PS51257">
    <property type="entry name" value="PROKAR_LIPOPROTEIN"/>
    <property type="match status" value="1"/>
</dbReference>
<protein>
    <recommendedName>
        <fullName evidence="4">Lipoprotein</fullName>
    </recommendedName>
</protein>
<feature type="signal peptide" evidence="1">
    <location>
        <begin position="1"/>
        <end position="27"/>
    </location>
</feature>
<keyword evidence="1" id="KW-0732">Signal</keyword>
<evidence type="ECO:0000256" key="1">
    <source>
        <dbReference type="SAM" id="SignalP"/>
    </source>
</evidence>
<accession>A0A8J7DS53</accession>
<gene>
    <name evidence="2" type="ORF">IQ241_20875</name>
</gene>
<evidence type="ECO:0008006" key="4">
    <source>
        <dbReference type="Google" id="ProtNLM"/>
    </source>
</evidence>
<evidence type="ECO:0000313" key="3">
    <source>
        <dbReference type="Proteomes" id="UP000636505"/>
    </source>
</evidence>
<dbReference type="AlphaFoldDB" id="A0A8J7DS53"/>
<name>A0A8J7DS53_9CYAN</name>